<dbReference type="Gene3D" id="1.10.10.10">
    <property type="entry name" value="Winged helix-like DNA-binding domain superfamily/Winged helix DNA-binding domain"/>
    <property type="match status" value="1"/>
</dbReference>
<keyword evidence="6" id="KW-1185">Reference proteome</keyword>
<dbReference type="EMBL" id="JAUTXT010000021">
    <property type="protein sequence ID" value="KAK3674113.1"/>
    <property type="molecule type" value="Genomic_DNA"/>
</dbReference>
<evidence type="ECO:0000313" key="6">
    <source>
        <dbReference type="Proteomes" id="UP001274830"/>
    </source>
</evidence>
<dbReference type="InterPro" id="IPR036390">
    <property type="entry name" value="WH_DNA-bd_sf"/>
</dbReference>
<dbReference type="Pfam" id="PF00891">
    <property type="entry name" value="Methyltransf_2"/>
    <property type="match status" value="1"/>
</dbReference>
<dbReference type="Gene3D" id="3.40.50.150">
    <property type="entry name" value="Vaccinia Virus protein VP39"/>
    <property type="match status" value="1"/>
</dbReference>
<dbReference type="Proteomes" id="UP001274830">
    <property type="component" value="Unassembled WGS sequence"/>
</dbReference>
<dbReference type="SUPFAM" id="SSF46785">
    <property type="entry name" value="Winged helix' DNA-binding domain"/>
    <property type="match status" value="1"/>
</dbReference>
<evidence type="ECO:0000259" key="4">
    <source>
        <dbReference type="Pfam" id="PF00891"/>
    </source>
</evidence>
<sequence>MISFSDGHALVLDIASESNELNDELARSNPGLSEEANARRIRILGLLDRLKSLLQDPHEFVHDYVSTNWDHGALYVLLHAKVLDAIADDGGSDLTLLSEQSGIPADKLVRILRLLSCQHFVEEPCDEHFALTAASRMLVNDVDFRAWVEFQLYETRVASASLADTLLALPNDYENGESAFKHAWGEEMYDWHAARCDKAERFRKAMKGVSQSMDPADQLLKDWFKTHHKSGDEHIVEFAGRYGLASPSLVETVPTLTSAVRIADTEILKRYREGLSGDLKEQITFELHERIEERQPATDRQRHLTAYVARNLLWNWSDEDATQLLRTLLPAMEAHPEIVVLICDGLSPARNAYDPHVEQAYRRRDITMMTMHNVRQRTELEWRALFTRASPDLEVSIDIAENA</sequence>
<evidence type="ECO:0000313" key="5">
    <source>
        <dbReference type="EMBL" id="KAK3674113.1"/>
    </source>
</evidence>
<dbReference type="SUPFAM" id="SSF53335">
    <property type="entry name" value="S-adenosyl-L-methionine-dependent methyltransferases"/>
    <property type="match status" value="1"/>
</dbReference>
<feature type="domain" description="O-methyltransferase C-terminal" evidence="4">
    <location>
        <begin position="172"/>
        <end position="389"/>
    </location>
</feature>
<dbReference type="InterPro" id="IPR029063">
    <property type="entry name" value="SAM-dependent_MTases_sf"/>
</dbReference>
<dbReference type="PROSITE" id="PS51683">
    <property type="entry name" value="SAM_OMT_II"/>
    <property type="match status" value="1"/>
</dbReference>
<reference evidence="5" key="1">
    <citation type="submission" date="2023-07" db="EMBL/GenBank/DDBJ databases">
        <title>Black Yeasts Isolated from many extreme environments.</title>
        <authorList>
            <person name="Coleine C."/>
            <person name="Stajich J.E."/>
            <person name="Selbmann L."/>
        </authorList>
    </citation>
    <scope>NUCLEOTIDE SEQUENCE</scope>
    <source>
        <strain evidence="5">CCFEE 5485</strain>
    </source>
</reference>
<dbReference type="InterPro" id="IPR036388">
    <property type="entry name" value="WH-like_DNA-bd_sf"/>
</dbReference>
<dbReference type="AlphaFoldDB" id="A0AAE0WLW3"/>
<comment type="caution">
    <text evidence="5">The sequence shown here is derived from an EMBL/GenBank/DDBJ whole genome shotgun (WGS) entry which is preliminary data.</text>
</comment>
<evidence type="ECO:0000256" key="2">
    <source>
        <dbReference type="ARBA" id="ARBA00022679"/>
    </source>
</evidence>
<proteinExistence type="predicted"/>
<dbReference type="GO" id="GO:0032259">
    <property type="term" value="P:methylation"/>
    <property type="evidence" value="ECO:0007669"/>
    <property type="project" value="UniProtKB-KW"/>
</dbReference>
<gene>
    <name evidence="5" type="ORF">LTR78_005960</name>
</gene>
<name>A0AAE0WLW3_9PEZI</name>
<protein>
    <recommendedName>
        <fullName evidence="4">O-methyltransferase C-terminal domain-containing protein</fullName>
    </recommendedName>
</protein>
<dbReference type="InterPro" id="IPR016461">
    <property type="entry name" value="COMT-like"/>
</dbReference>
<organism evidence="5 6">
    <name type="scientific">Recurvomyces mirabilis</name>
    <dbReference type="NCBI Taxonomy" id="574656"/>
    <lineage>
        <taxon>Eukaryota</taxon>
        <taxon>Fungi</taxon>
        <taxon>Dikarya</taxon>
        <taxon>Ascomycota</taxon>
        <taxon>Pezizomycotina</taxon>
        <taxon>Dothideomycetes</taxon>
        <taxon>Dothideomycetidae</taxon>
        <taxon>Mycosphaerellales</taxon>
        <taxon>Teratosphaeriaceae</taxon>
        <taxon>Recurvomyces</taxon>
    </lineage>
</organism>
<dbReference type="InterPro" id="IPR001077">
    <property type="entry name" value="COMT_C"/>
</dbReference>
<dbReference type="PANTHER" id="PTHR43712">
    <property type="entry name" value="PUTATIVE (AFU_ORTHOLOGUE AFUA_4G14580)-RELATED"/>
    <property type="match status" value="1"/>
</dbReference>
<evidence type="ECO:0000256" key="1">
    <source>
        <dbReference type="ARBA" id="ARBA00022603"/>
    </source>
</evidence>
<accession>A0AAE0WLW3</accession>
<evidence type="ECO:0000256" key="3">
    <source>
        <dbReference type="ARBA" id="ARBA00022691"/>
    </source>
</evidence>
<keyword evidence="3" id="KW-0949">S-adenosyl-L-methionine</keyword>
<keyword evidence="1" id="KW-0489">Methyltransferase</keyword>
<dbReference type="GO" id="GO:0008171">
    <property type="term" value="F:O-methyltransferase activity"/>
    <property type="evidence" value="ECO:0007669"/>
    <property type="project" value="InterPro"/>
</dbReference>
<dbReference type="PANTHER" id="PTHR43712:SF12">
    <property type="entry name" value="STERIGMATOCYSTIN 8-O-METHYLTRANSFERASE"/>
    <property type="match status" value="1"/>
</dbReference>
<keyword evidence="2" id="KW-0808">Transferase</keyword>